<keyword evidence="1" id="KW-0175">Coiled coil</keyword>
<dbReference type="Gene3D" id="1.10.287.1490">
    <property type="match status" value="1"/>
</dbReference>
<keyword evidence="4" id="KW-1185">Reference proteome</keyword>
<gene>
    <name evidence="3" type="ORF">ACFPOG_06280</name>
</gene>
<dbReference type="SUPFAM" id="SSF46955">
    <property type="entry name" value="Putative DNA-binding domain"/>
    <property type="match status" value="1"/>
</dbReference>
<dbReference type="Proteomes" id="UP001596044">
    <property type="component" value="Unassembled WGS sequence"/>
</dbReference>
<name>A0ABW0K5C1_9BACL</name>
<sequence>MNHERATSMTVKKTYKLSEIATKLGKKRSTLAEWSNQFREFLPTSGSGSMLKYSEDTMEVFQVIAKMREMHKSYANIKDYLKNRGQRAFIASVDAPVYTPEDTETKAVTTDDRQPTAAISHLAQDTVLNAPMPETLPSDPLLLTAPTASSNQATLMPDAKSPIRAAAHLLSSHFEGIASEMTEQRGIIQQLQQHAQTVTEQNVQLQGIAGEVSELRSQIHQVTQQMQTVTEQIKMLQNMTADSIVLRGSIQQLKQQLQPVLEQLAQAQGMAGEVSELRGGIVQLKQQLQHAGEQNARLQGMAGEVSELRGGIVQLKQQLQHSVEQLAQTQSLAGEVSELRGGIAQLKQQLQNAGEQNARLQGMAGEVSELRSSIVQVNQRVQALAEQNKQGELLATASEALTQYDRLGEQMIKQQGQINQMAKLLGWRME</sequence>
<reference evidence="4" key="1">
    <citation type="journal article" date="2019" name="Int. J. Syst. Evol. Microbiol.">
        <title>The Global Catalogue of Microorganisms (GCM) 10K type strain sequencing project: providing services to taxonomists for standard genome sequencing and annotation.</title>
        <authorList>
            <consortium name="The Broad Institute Genomics Platform"/>
            <consortium name="The Broad Institute Genome Sequencing Center for Infectious Disease"/>
            <person name="Wu L."/>
            <person name="Ma J."/>
        </authorList>
    </citation>
    <scope>NUCLEOTIDE SEQUENCE [LARGE SCALE GENOMIC DNA]</scope>
    <source>
        <strain evidence="4">KACC 11904</strain>
    </source>
</reference>
<evidence type="ECO:0000259" key="2">
    <source>
        <dbReference type="Pfam" id="PF13411"/>
    </source>
</evidence>
<feature type="coiled-coil region" evidence="1">
    <location>
        <begin position="281"/>
        <end position="387"/>
    </location>
</feature>
<dbReference type="InterPro" id="IPR000551">
    <property type="entry name" value="MerR-type_HTH_dom"/>
</dbReference>
<dbReference type="InterPro" id="IPR009061">
    <property type="entry name" value="DNA-bd_dom_put_sf"/>
</dbReference>
<dbReference type="EMBL" id="JBHSMJ010000009">
    <property type="protein sequence ID" value="MFC5447857.1"/>
    <property type="molecule type" value="Genomic_DNA"/>
</dbReference>
<protein>
    <submittedName>
        <fullName evidence="3">MerR family transcriptional regulator</fullName>
    </submittedName>
</protein>
<proteinExistence type="predicted"/>
<dbReference type="Gene3D" id="1.10.1660.10">
    <property type="match status" value="1"/>
</dbReference>
<feature type="coiled-coil region" evidence="1">
    <location>
        <begin position="212"/>
        <end position="239"/>
    </location>
</feature>
<evidence type="ECO:0000313" key="3">
    <source>
        <dbReference type="EMBL" id="MFC5447857.1"/>
    </source>
</evidence>
<evidence type="ECO:0000256" key="1">
    <source>
        <dbReference type="SAM" id="Coils"/>
    </source>
</evidence>
<organism evidence="3 4">
    <name type="scientific">Paenibacillus aestuarii</name>
    <dbReference type="NCBI Taxonomy" id="516965"/>
    <lineage>
        <taxon>Bacteria</taxon>
        <taxon>Bacillati</taxon>
        <taxon>Bacillota</taxon>
        <taxon>Bacilli</taxon>
        <taxon>Bacillales</taxon>
        <taxon>Paenibacillaceae</taxon>
        <taxon>Paenibacillus</taxon>
    </lineage>
</organism>
<dbReference type="RefSeq" id="WP_377523868.1">
    <property type="nucleotide sequence ID" value="NZ_JBHSMJ010000009.1"/>
</dbReference>
<dbReference type="Pfam" id="PF13411">
    <property type="entry name" value="MerR_1"/>
    <property type="match status" value="1"/>
</dbReference>
<accession>A0ABW0K5C1</accession>
<evidence type="ECO:0000313" key="4">
    <source>
        <dbReference type="Proteomes" id="UP001596044"/>
    </source>
</evidence>
<comment type="caution">
    <text evidence="3">The sequence shown here is derived from an EMBL/GenBank/DDBJ whole genome shotgun (WGS) entry which is preliminary data.</text>
</comment>
<feature type="domain" description="HTH merR-type" evidence="2">
    <location>
        <begin position="15"/>
        <end position="83"/>
    </location>
</feature>